<evidence type="ECO:0008006" key="11">
    <source>
        <dbReference type="Google" id="ProtNLM"/>
    </source>
</evidence>
<feature type="compositionally biased region" description="Polar residues" evidence="6">
    <location>
        <begin position="735"/>
        <end position="767"/>
    </location>
</feature>
<evidence type="ECO:0000256" key="4">
    <source>
        <dbReference type="ARBA" id="ARBA00022658"/>
    </source>
</evidence>
<evidence type="ECO:0000256" key="6">
    <source>
        <dbReference type="SAM" id="MobiDB-lite"/>
    </source>
</evidence>
<keyword evidence="4" id="KW-0344">Guanine-nucleotide releasing factor</keyword>
<feature type="compositionally biased region" description="Polar residues" evidence="6">
    <location>
        <begin position="2601"/>
        <end position="2623"/>
    </location>
</feature>
<evidence type="ECO:0000256" key="1">
    <source>
        <dbReference type="ARBA" id="ARBA00004496"/>
    </source>
</evidence>
<evidence type="ECO:0000259" key="8">
    <source>
        <dbReference type="PROSITE" id="PS51651"/>
    </source>
</evidence>
<feature type="compositionally biased region" description="Acidic residues" evidence="6">
    <location>
        <begin position="1666"/>
        <end position="1677"/>
    </location>
</feature>
<feature type="compositionally biased region" description="Polar residues" evidence="6">
    <location>
        <begin position="2553"/>
        <end position="2582"/>
    </location>
</feature>
<dbReference type="InterPro" id="IPR027357">
    <property type="entry name" value="DOCKER_dom"/>
</dbReference>
<dbReference type="Pfam" id="PF20421">
    <property type="entry name" value="DHR-2_Lobe_C"/>
    <property type="match status" value="1"/>
</dbReference>
<dbReference type="Gene3D" id="1.25.40.410">
    <property type="match status" value="1"/>
</dbReference>
<dbReference type="PROSITE" id="PS51651">
    <property type="entry name" value="DOCKER"/>
    <property type="match status" value="1"/>
</dbReference>
<dbReference type="InterPro" id="IPR032376">
    <property type="entry name" value="DOCK_N"/>
</dbReference>
<evidence type="ECO:0000256" key="5">
    <source>
        <dbReference type="PROSITE-ProRule" id="PRU00983"/>
    </source>
</evidence>
<organism evidence="9 10">
    <name type="scientific">Mucor velutinosus</name>
    <dbReference type="NCBI Taxonomy" id="708070"/>
    <lineage>
        <taxon>Eukaryota</taxon>
        <taxon>Fungi</taxon>
        <taxon>Fungi incertae sedis</taxon>
        <taxon>Mucoromycota</taxon>
        <taxon>Mucoromycotina</taxon>
        <taxon>Mucoromycetes</taxon>
        <taxon>Mucorales</taxon>
        <taxon>Mucorineae</taxon>
        <taxon>Mucoraceae</taxon>
        <taxon>Mucor</taxon>
    </lineage>
</organism>
<dbReference type="PANTHER" id="PTHR45653">
    <property type="entry name" value="DEDICATOR OF CYTOKINESIS"/>
    <property type="match status" value="1"/>
</dbReference>
<dbReference type="Gene3D" id="1.20.1270.350">
    <property type="entry name" value="Dedicator of cytokinesis N-terminal subdomain"/>
    <property type="match status" value="1"/>
</dbReference>
<keyword evidence="2" id="KW-0963">Cytoplasm</keyword>
<evidence type="ECO:0000259" key="7">
    <source>
        <dbReference type="PROSITE" id="PS51650"/>
    </source>
</evidence>
<dbReference type="InterPro" id="IPR043161">
    <property type="entry name" value="DOCK_C_lobe_A"/>
</dbReference>
<dbReference type="InterPro" id="IPR046773">
    <property type="entry name" value="DOCKER_Lobe_C"/>
</dbReference>
<gene>
    <name evidence="9" type="ORF">ATC70_012748</name>
</gene>
<dbReference type="InterPro" id="IPR046770">
    <property type="entry name" value="DOCKER_Lobe_B"/>
</dbReference>
<sequence>MKWLPLPKIAHGIAIYPFSPSSIATNAGTITTTSNSTRPSSGLLSIHQQDDSSVHTASTSSVDLSASTQTEDYSHLIPLEVGDELFIIEQQGQWYRGYVSCPSEQGVKPNKAPIGCFPRSHVQIKEYLDIDPDEADTIVYRKRRDTSTTSSRPLSELNALPRSFSESYIHNTVDLPSSTIRPGSFGDLNFDFETPDVKKSVAHIPPPPLPLARYDQSTVTGSSEPLVDEIAACVSEWNSLLYTFISQRQYNTFNTVRDHINYLFQARRQLLDQALSREELAKLRKEIINRMVVSNIQLNQDMIIRHPDKGYLLDSTNASLSTIYRMHFKYATHASSAVTSTPTKKLVDNAMLDRSASTSTVNTMSSNAANTSAHGQPVSPVTMATATTAAAAAQQPKGARFYHLFFELKACVAHICQPGEFTELYFSLYSAVDGKFLTEQFVVVLNYNGMPKDESQIGKLQTLFVDLSLHDITEDLYMVCHVVRLGGMKLGDGKDHFGNIGTHTSQFFHSNKHLHQPFQKPSATAIANTMCRRPFGCAVLKLSSLASLHNSDEKASIEHDMPVYAAISEANYTTLHEDIIANNTKEFQKNPRAESLRVSLRTFFGFLDEVLKTNAALLQDIPHTLRLGFADVAFPDDSRNDLYIKLESGDLTQFGRSRNIQVTMCVRDNRTGQVIENAISVGAGARPVSYWESMVIYHEQRPKWGELIKINIEDVHQWERSHVFLTVKHRSSNFTGSGSSTPMLKFGSSNSSNGYQAQQASVDAPTQSSTSVVSATSGGGEKIIAMGFLPLFLPPLHRDFVADGSHTLNLYKYDRQSSMPRYYLDNMPWCLRSTAPSNMVHPSSMDAKSPRPSYRTKGHAHSPSTQSFKSLSGSFNSSATAFNTTSASNSLTDVSSAAPQQQQQQQPSPNSSTKQLVLLRDTITLNTFLCSNKFTQNKVLVKLLNWRALMEGSLEDGTVELLSVLDQFTFVGEVEVVKFLGDIFDALLDILAYEDDDISELVTREIHDQVLAAIVWLLGIVQDRRFSNFRPVLDVYIQNRFSIQDYERVSHQLFTNNNGNNKRETRNYSYRLAPETTFEHLMKSLSRLCKDPSDASKAKLLRSSMKVWDYLFRFIVRSRLNQQQKEHEEERAVNDETFKKELDKLLQEITSIMDPEHPSSMIGTQTLALQHFADILVELHRILSPQQVLDVAVQFVDACTHVTGRLVGFKLAMILGIVKGPTFEYPSCRLEMAKHIIRWIRLWLNSYMATAKDVIFARQVEQQQQHPDSNNPQQTRLPRSQWIENLRLSTTILSELLDRVRKSFGLTSSGLTSSCISSPSISNYSRPTSFAATNDDDAFAQECSVTDMSQVTEYALQLVPQLLNAYKDIQRLTVQAMHVSSVSPGTPIIDSHLTHGGGGGGSASNPGSRPHSRQSFSILRERASSIGANTSKNPLLAPDIVQEMQGNLHQKSASIANGGVATIPSGPNDAITNINIHNSSDNNSNKSKFTVVLQALSTSPATPFPSTYPFQPAIKTSSTSGGKQGLTSDQAAMISTGLLDMTVVILELFYMTPRQQWITFIKKMQAQDGIEDTAEFLRKIVYTCMGILFGDNVLTLEESSLTVDGMSRSEEDEMRDRRRIPKKWLNFDAIAHQIILCNILEPIKSIFELPAFIPTEKAYMPMEEDDDMLPTMDEEGTLPDTPHEQQSNQKPSSSNVAEQRSTLLLWRIFYVGFLRVVGSPRLELSESMPQVQRAVWKITGNMRGEVGAKVFLSLWKLAGKSASCTAAGFGTLNDYDVTANKPPLTDYFGSEFSHQSPVSSTSEFNHFNDDSLRQSMASIEEVDDDEHEFNTNGPSNRTSSTNNYSVRNSVRIGPTDEVPLSSIHEEHYTDIVAKSEVSFLQADLAYFILSPLCAVSLTLHDRVRVNALSIIADIIAIELYSYGELLHVQHVVISTLDRLVMSGNKGNEVINARITVELIAALEQRLLADNRQDCLIVGTRAVESLCKFHGLLLQIRSLPSDDDEFMDERITATLKLMKFIQVIEREEIYIKYVHQLVQLHLDSRNFIEAALTLRFHADLLQWDPSDKLSDIADLALPVQSSFSRKEGLYMKMITYLDQGNAWEICVQLCKELAYEYENTLYDYVKLSEILQRQATFAENIVKKERCFTEYFRVGFYGRGFPASNRNRQYIYRGLEWEKMSSFVERMQNRHPNAQLLPSKISNSMSITDDQLKELDSALDGQYLQITPVTPIPDTDDIPCLSNPNAPDSIKKYYAFNNVSKFSFSKPVTREATDKSSGGGENDKQPESDFLNLWTEKFDFECEDKFPTIVRRSKIVSSQTSVISPIENAVTAMENKNKELESLEKKYAAYLPKSGRRMSSLAPPVNINPFSMSLNGAVDAPVNGGVPLYKKAFLSKEYWDKNPDMRQWIYRLQNAIQDQVLIIKKCLETHNKLVSNEMRPFHATLTEFFNKNFAEEIKSLKAKSIKEEIKEAPSLSISTNNSLNRRRSTLSSSTTTENNSVYSHPPVDDAKLISPSLSRQNTNTQTPGVGGVPVLPTLPVMSPISRAFSIRTPVTENSPGLSVSGLTNSNNTAFENATMSRAESLSRTLKMSLRKKSRKKSQNTGSGSNSAHHVSSNNGSSMLD</sequence>
<dbReference type="GO" id="GO:0005085">
    <property type="term" value="F:guanyl-nucleotide exchange factor activity"/>
    <property type="evidence" value="ECO:0007669"/>
    <property type="project" value="UniProtKB-KW"/>
</dbReference>
<name>A0AAN7D606_9FUNG</name>
<comment type="similarity">
    <text evidence="5">Belongs to the DOCK family.</text>
</comment>
<dbReference type="Pfam" id="PF20422">
    <property type="entry name" value="DHR-2_Lobe_B"/>
    <property type="match status" value="1"/>
</dbReference>
<dbReference type="EMBL" id="JASEJX010000030">
    <property type="protein sequence ID" value="KAK4511533.1"/>
    <property type="molecule type" value="Genomic_DNA"/>
</dbReference>
<dbReference type="Proteomes" id="UP001304243">
    <property type="component" value="Unassembled WGS sequence"/>
</dbReference>
<evidence type="ECO:0000313" key="9">
    <source>
        <dbReference type="EMBL" id="KAK4511533.1"/>
    </source>
</evidence>
<dbReference type="Pfam" id="PF16172">
    <property type="entry name" value="DOCK_N"/>
    <property type="match status" value="1"/>
</dbReference>
<keyword evidence="10" id="KW-1185">Reference proteome</keyword>
<dbReference type="InterPro" id="IPR043162">
    <property type="entry name" value="DOCK_C_lobe_C"/>
</dbReference>
<feature type="compositionally biased region" description="Polar residues" evidence="6">
    <location>
        <begin position="1684"/>
        <end position="1696"/>
    </location>
</feature>
<dbReference type="GO" id="GO:0005886">
    <property type="term" value="C:plasma membrane"/>
    <property type="evidence" value="ECO:0007669"/>
    <property type="project" value="TreeGrafter"/>
</dbReference>
<dbReference type="GeneID" id="89956434"/>
<feature type="region of interest" description="Disordered" evidence="6">
    <location>
        <begin position="2267"/>
        <end position="2286"/>
    </location>
</feature>
<feature type="compositionally biased region" description="Low complexity" evidence="6">
    <location>
        <begin position="2472"/>
        <end position="2499"/>
    </location>
</feature>
<feature type="region of interest" description="Disordered" evidence="6">
    <location>
        <begin position="2472"/>
        <end position="2507"/>
    </location>
</feature>
<reference evidence="9 10" key="1">
    <citation type="submission" date="2022-11" db="EMBL/GenBank/DDBJ databases">
        <title>Mucor velutinosus strain NIH1002 WGS.</title>
        <authorList>
            <person name="Subramanian P."/>
            <person name="Mullikin J.C."/>
            <person name="Segre J.A."/>
            <person name="Zelazny A.M."/>
        </authorList>
    </citation>
    <scope>NUCLEOTIDE SEQUENCE [LARGE SCALE GENOMIC DNA]</scope>
    <source>
        <strain evidence="9 10">NIH1002</strain>
    </source>
</reference>
<feature type="compositionally biased region" description="Low complexity" evidence="6">
    <location>
        <begin position="890"/>
        <end position="912"/>
    </location>
</feature>
<dbReference type="InterPro" id="IPR035892">
    <property type="entry name" value="C2_domain_sf"/>
</dbReference>
<dbReference type="Gene3D" id="1.20.58.740">
    <property type="match status" value="1"/>
</dbReference>
<keyword evidence="3" id="KW-0597">Phosphoprotein</keyword>
<feature type="region of interest" description="Disordered" evidence="6">
    <location>
        <begin position="30"/>
        <end position="58"/>
    </location>
</feature>
<feature type="region of interest" description="Disordered" evidence="6">
    <location>
        <begin position="838"/>
        <end position="871"/>
    </location>
</feature>
<dbReference type="GO" id="GO:0031267">
    <property type="term" value="F:small GTPase binding"/>
    <property type="evidence" value="ECO:0007669"/>
    <property type="project" value="TreeGrafter"/>
</dbReference>
<dbReference type="CDD" id="cd11684">
    <property type="entry name" value="DHR2_DOCK"/>
    <property type="match status" value="1"/>
</dbReference>
<feature type="compositionally biased region" description="Polar residues" evidence="6">
    <location>
        <begin position="1830"/>
        <end position="1847"/>
    </location>
</feature>
<dbReference type="PANTHER" id="PTHR45653:SF10">
    <property type="entry name" value="MYOBLAST CITY, ISOFORM B"/>
    <property type="match status" value="1"/>
</dbReference>
<dbReference type="InterPro" id="IPR027007">
    <property type="entry name" value="C2_DOCK-type_domain"/>
</dbReference>
<dbReference type="Pfam" id="PF23554">
    <property type="entry name" value="TPR_DOCK"/>
    <property type="match status" value="2"/>
</dbReference>
<evidence type="ECO:0000256" key="2">
    <source>
        <dbReference type="ARBA" id="ARBA00022490"/>
    </source>
</evidence>
<feature type="region of interest" description="Disordered" evidence="6">
    <location>
        <begin position="890"/>
        <end position="913"/>
    </location>
</feature>
<feature type="compositionally biased region" description="Polar residues" evidence="6">
    <location>
        <begin position="1403"/>
        <end position="1414"/>
    </location>
</feature>
<feature type="region of interest" description="Disordered" evidence="6">
    <location>
        <begin position="1666"/>
        <end position="1696"/>
    </location>
</feature>
<dbReference type="GO" id="GO:0005737">
    <property type="term" value="C:cytoplasm"/>
    <property type="evidence" value="ECO:0007669"/>
    <property type="project" value="UniProtKB-SubCell"/>
</dbReference>
<comment type="subcellular location">
    <subcellularLocation>
        <location evidence="1">Cytoplasm</location>
    </subcellularLocation>
</comment>
<accession>A0AAN7D606</accession>
<feature type="domain" description="C2 DOCK-type" evidence="7">
    <location>
        <begin position="639"/>
        <end position="859"/>
    </location>
</feature>
<dbReference type="InterPro" id="IPR042455">
    <property type="entry name" value="DOCK_N_sub1"/>
</dbReference>
<comment type="caution">
    <text evidence="9">The sequence shown here is derived from an EMBL/GenBank/DDBJ whole genome shotgun (WGS) entry which is preliminary data.</text>
</comment>
<proteinExistence type="inferred from homology"/>
<dbReference type="InterPro" id="IPR026791">
    <property type="entry name" value="DOCK"/>
</dbReference>
<evidence type="ECO:0000256" key="3">
    <source>
        <dbReference type="ARBA" id="ARBA00022553"/>
    </source>
</evidence>
<dbReference type="InterPro" id="IPR046769">
    <property type="entry name" value="DOCKER_Lobe_A"/>
</dbReference>
<protein>
    <recommendedName>
        <fullName evidence="11">Cytoplasmic protein</fullName>
    </recommendedName>
</protein>
<dbReference type="RefSeq" id="XP_064678199.1">
    <property type="nucleotide sequence ID" value="XM_064831919.1"/>
</dbReference>
<dbReference type="GO" id="GO:0007264">
    <property type="term" value="P:small GTPase-mediated signal transduction"/>
    <property type="evidence" value="ECO:0007669"/>
    <property type="project" value="InterPro"/>
</dbReference>
<feature type="domain" description="DOCKER" evidence="8">
    <location>
        <begin position="2020"/>
        <end position="2464"/>
    </location>
</feature>
<feature type="region of interest" description="Disordered" evidence="6">
    <location>
        <begin position="1387"/>
        <end position="1414"/>
    </location>
</feature>
<dbReference type="InterPro" id="IPR056372">
    <property type="entry name" value="TPR_DOCK"/>
</dbReference>
<dbReference type="Pfam" id="PF06920">
    <property type="entry name" value="DHR-2_Lobe_A"/>
    <property type="match status" value="1"/>
</dbReference>
<feature type="region of interest" description="Disordered" evidence="6">
    <location>
        <begin position="735"/>
        <end position="774"/>
    </location>
</feature>
<dbReference type="Gene3D" id="2.60.40.150">
    <property type="entry name" value="C2 domain"/>
    <property type="match status" value="1"/>
</dbReference>
<feature type="region of interest" description="Disordered" evidence="6">
    <location>
        <begin position="1823"/>
        <end position="1847"/>
    </location>
</feature>
<evidence type="ECO:0000313" key="10">
    <source>
        <dbReference type="Proteomes" id="UP001304243"/>
    </source>
</evidence>
<dbReference type="Pfam" id="PF14429">
    <property type="entry name" value="DOCK-C2"/>
    <property type="match status" value="1"/>
</dbReference>
<dbReference type="PROSITE" id="PS51650">
    <property type="entry name" value="C2_DOCK"/>
    <property type="match status" value="1"/>
</dbReference>
<feature type="region of interest" description="Disordered" evidence="6">
    <location>
        <begin position="2553"/>
        <end position="2623"/>
    </location>
</feature>
<feature type="compositionally biased region" description="Polar residues" evidence="6">
    <location>
        <begin position="30"/>
        <end position="47"/>
    </location>
</feature>
<feature type="compositionally biased region" description="Basic residues" evidence="6">
    <location>
        <begin position="2591"/>
        <end position="2600"/>
    </location>
</feature>